<organism evidence="1 2">
    <name type="scientific">Flavobacterium aciduliphilum</name>
    <dbReference type="NCBI Taxonomy" id="1101402"/>
    <lineage>
        <taxon>Bacteria</taxon>
        <taxon>Pseudomonadati</taxon>
        <taxon>Bacteroidota</taxon>
        <taxon>Flavobacteriia</taxon>
        <taxon>Flavobacteriales</taxon>
        <taxon>Flavobacteriaceae</taxon>
        <taxon>Flavobacterium</taxon>
    </lineage>
</organism>
<dbReference type="EMBL" id="QLSZ01000003">
    <property type="protein sequence ID" value="RAR73832.1"/>
    <property type="molecule type" value="Genomic_DNA"/>
</dbReference>
<gene>
    <name evidence="1" type="ORF">CLV55_103151</name>
</gene>
<protein>
    <submittedName>
        <fullName evidence="1">Uncharacterized protein</fullName>
    </submittedName>
</protein>
<keyword evidence="2" id="KW-1185">Reference proteome</keyword>
<reference evidence="1 2" key="1">
    <citation type="submission" date="2018-06" db="EMBL/GenBank/DDBJ databases">
        <title>Genomic Encyclopedia of Archaeal and Bacterial Type Strains, Phase II (KMG-II): from individual species to whole genera.</title>
        <authorList>
            <person name="Goeker M."/>
        </authorList>
    </citation>
    <scope>NUCLEOTIDE SEQUENCE [LARGE SCALE GENOMIC DNA]</scope>
    <source>
        <strain evidence="1 2">DSM 25663</strain>
    </source>
</reference>
<name>A0A328YNW1_9FLAO</name>
<dbReference type="Proteomes" id="UP000248840">
    <property type="component" value="Unassembled WGS sequence"/>
</dbReference>
<dbReference type="AlphaFoldDB" id="A0A328YNW1"/>
<dbReference type="RefSeq" id="WP_112112632.1">
    <property type="nucleotide sequence ID" value="NZ_QLSZ01000003.1"/>
</dbReference>
<evidence type="ECO:0000313" key="1">
    <source>
        <dbReference type="EMBL" id="RAR73832.1"/>
    </source>
</evidence>
<comment type="caution">
    <text evidence="1">The sequence shown here is derived from an EMBL/GenBank/DDBJ whole genome shotgun (WGS) entry which is preliminary data.</text>
</comment>
<sequence>MSKKHFIVTFENDKAQTSETLVWAKENFPNYNEQTKEQEVYIYLVDERGFRLVSDDKKFICYKLTIFNETNNNTNEPDEDSFVKIINIGNTLATNYSIEFSIGKFLVYKLKRNTNESVSVFLIENGIEIKKGKVLDRLDFIALGLLNLDIDWIYNYKGKHLTTHIEAKKLFDYLRNNF</sequence>
<proteinExistence type="predicted"/>
<evidence type="ECO:0000313" key="2">
    <source>
        <dbReference type="Proteomes" id="UP000248840"/>
    </source>
</evidence>
<accession>A0A328YNW1</accession>